<organism evidence="1 2">
    <name type="scientific">Acipenser ruthenus</name>
    <name type="common">Sterlet sturgeon</name>
    <dbReference type="NCBI Taxonomy" id="7906"/>
    <lineage>
        <taxon>Eukaryota</taxon>
        <taxon>Metazoa</taxon>
        <taxon>Chordata</taxon>
        <taxon>Craniata</taxon>
        <taxon>Vertebrata</taxon>
        <taxon>Euteleostomi</taxon>
        <taxon>Actinopterygii</taxon>
        <taxon>Chondrostei</taxon>
        <taxon>Acipenseriformes</taxon>
        <taxon>Acipenseridae</taxon>
        <taxon>Acipenser</taxon>
    </lineage>
</organism>
<dbReference type="GO" id="GO:0016301">
    <property type="term" value="F:kinase activity"/>
    <property type="evidence" value="ECO:0007669"/>
    <property type="project" value="UniProtKB-KW"/>
</dbReference>
<dbReference type="InterPro" id="IPR011009">
    <property type="entry name" value="Kinase-like_dom_sf"/>
</dbReference>
<keyword evidence="2" id="KW-1185">Reference proteome</keyword>
<name>A0A444V338_ACIRT</name>
<evidence type="ECO:0000313" key="2">
    <source>
        <dbReference type="Proteomes" id="UP000289886"/>
    </source>
</evidence>
<protein>
    <submittedName>
        <fullName evidence="1">NUAK family SNF1-like kinase 1</fullName>
    </submittedName>
</protein>
<proteinExistence type="predicted"/>
<accession>A0A444V338</accession>
<dbReference type="Gene3D" id="3.30.200.20">
    <property type="entry name" value="Phosphorylase Kinase, domain 1"/>
    <property type="match status" value="1"/>
</dbReference>
<dbReference type="SUPFAM" id="SSF56112">
    <property type="entry name" value="Protein kinase-like (PK-like)"/>
    <property type="match status" value="1"/>
</dbReference>
<dbReference type="Proteomes" id="UP000289886">
    <property type="component" value="Unassembled WGS sequence"/>
</dbReference>
<gene>
    <name evidence="1" type="ORF">EOD39_17568</name>
</gene>
<keyword evidence="1" id="KW-0808">Transferase</keyword>
<dbReference type="AlphaFoldDB" id="A0A444V338"/>
<sequence length="156" mass="16961">MTGVIWLAGDGDSLTMGRSDAGGSSMSSSRERVESVKRVTRLHGIAGCDDSNILARSFEASCVQTEGDTASSDTQSSPAMVKKHQHKHNLKHRYQVLETLGKGTYGKVKKAVERGTGKTVSIAASYYLPLGSVEAVCLSDRHPIYLQNRLREYVET</sequence>
<reference evidence="1 2" key="1">
    <citation type="submission" date="2019-01" db="EMBL/GenBank/DDBJ databases">
        <title>Draft Genome and Complete Hox-Cluster Characterization of the Sterlet Sturgeon (Acipenser ruthenus).</title>
        <authorList>
            <person name="Wei Q."/>
        </authorList>
    </citation>
    <scope>NUCLEOTIDE SEQUENCE [LARGE SCALE GENOMIC DNA]</scope>
    <source>
        <strain evidence="1">WHYD16114868_AA</strain>
        <tissue evidence="1">Blood</tissue>
    </source>
</reference>
<dbReference type="EMBL" id="SCEB01002957">
    <property type="protein sequence ID" value="RXM94822.1"/>
    <property type="molecule type" value="Genomic_DNA"/>
</dbReference>
<comment type="caution">
    <text evidence="1">The sequence shown here is derived from an EMBL/GenBank/DDBJ whole genome shotgun (WGS) entry which is preliminary data.</text>
</comment>
<keyword evidence="1" id="KW-0418">Kinase</keyword>
<evidence type="ECO:0000313" key="1">
    <source>
        <dbReference type="EMBL" id="RXM94822.1"/>
    </source>
</evidence>